<dbReference type="AlphaFoldDB" id="A0A3B0PA02"/>
<evidence type="ECO:0000313" key="3">
    <source>
        <dbReference type="Proteomes" id="UP000259328"/>
    </source>
</evidence>
<feature type="non-terminal residue" evidence="2">
    <location>
        <position position="122"/>
    </location>
</feature>
<dbReference type="PANTHER" id="PTHR43394:SF1">
    <property type="entry name" value="ATP-BINDING CASSETTE SUB-FAMILY B MEMBER 10, MITOCHONDRIAL"/>
    <property type="match status" value="1"/>
</dbReference>
<dbReference type="GO" id="GO:0016887">
    <property type="term" value="F:ATP hydrolysis activity"/>
    <property type="evidence" value="ECO:0007669"/>
    <property type="project" value="InterPro"/>
</dbReference>
<dbReference type="Gene3D" id="3.40.50.300">
    <property type="entry name" value="P-loop containing nucleotide triphosphate hydrolases"/>
    <property type="match status" value="1"/>
</dbReference>
<dbReference type="GO" id="GO:0005524">
    <property type="term" value="F:ATP binding"/>
    <property type="evidence" value="ECO:0007669"/>
    <property type="project" value="UniProtKB-KW"/>
</dbReference>
<protein>
    <submittedName>
        <fullName evidence="2">ABC transporter ATP-binding protein C-terminal domain protein</fullName>
    </submittedName>
</protein>
<accession>A0A3B0PA02</accession>
<feature type="domain" description="ABC transporter" evidence="1">
    <location>
        <begin position="8"/>
        <end position="60"/>
    </location>
</feature>
<dbReference type="Proteomes" id="UP000259328">
    <property type="component" value="Chromosome"/>
</dbReference>
<proteinExistence type="predicted"/>
<dbReference type="InterPro" id="IPR039421">
    <property type="entry name" value="Type_1_exporter"/>
</dbReference>
<sequence length="122" mass="13667">MQKATKIAQINDFINSLDEGFDHKIEQKGNNFSGGQKQRISIARALLKNPKILILDDATSAIDFKTESQIKKALDSEINNLTKIIISQKISSLKDLDSIIVLQNGKILAQGSHKYLLENCKW</sequence>
<keyword evidence="2" id="KW-0547">Nucleotide-binding</keyword>
<evidence type="ECO:0000313" key="2">
    <source>
        <dbReference type="EMBL" id="SYV93379.1"/>
    </source>
</evidence>
<gene>
    <name evidence="2" type="primary">hlyB</name>
    <name evidence="2" type="ORF">NCTC10124_01119</name>
</gene>
<name>A0A3B0PA02_MYCSY</name>
<dbReference type="InterPro" id="IPR027417">
    <property type="entry name" value="P-loop_NTPase"/>
</dbReference>
<reference evidence="3" key="1">
    <citation type="submission" date="2018-06" db="EMBL/GenBank/DDBJ databases">
        <authorList>
            <consortium name="Pathogen Informatics"/>
        </authorList>
    </citation>
    <scope>NUCLEOTIDE SEQUENCE [LARGE SCALE GENOMIC DNA]</scope>
    <source>
        <strain evidence="3">NCTC10124</strain>
    </source>
</reference>
<keyword evidence="2" id="KW-0067">ATP-binding</keyword>
<dbReference type="Pfam" id="PF00005">
    <property type="entry name" value="ABC_tran"/>
    <property type="match status" value="1"/>
</dbReference>
<dbReference type="GO" id="GO:0090374">
    <property type="term" value="P:oligopeptide export from mitochondrion"/>
    <property type="evidence" value="ECO:0007669"/>
    <property type="project" value="TreeGrafter"/>
</dbReference>
<dbReference type="EMBL" id="LS991953">
    <property type="protein sequence ID" value="SYV93379.1"/>
    <property type="molecule type" value="Genomic_DNA"/>
</dbReference>
<dbReference type="InterPro" id="IPR003439">
    <property type="entry name" value="ABC_transporter-like_ATP-bd"/>
</dbReference>
<organism evidence="2 3">
    <name type="scientific">Mycoplasmopsis synoviae</name>
    <name type="common">Mycoplasma synoviae</name>
    <dbReference type="NCBI Taxonomy" id="2109"/>
    <lineage>
        <taxon>Bacteria</taxon>
        <taxon>Bacillati</taxon>
        <taxon>Mycoplasmatota</taxon>
        <taxon>Mycoplasmoidales</taxon>
        <taxon>Metamycoplasmataceae</taxon>
        <taxon>Mycoplasmopsis</taxon>
    </lineage>
</organism>
<dbReference type="PANTHER" id="PTHR43394">
    <property type="entry name" value="ATP-DEPENDENT PERMEASE MDL1, MITOCHONDRIAL"/>
    <property type="match status" value="1"/>
</dbReference>
<evidence type="ECO:0000259" key="1">
    <source>
        <dbReference type="Pfam" id="PF00005"/>
    </source>
</evidence>
<dbReference type="SUPFAM" id="SSF52540">
    <property type="entry name" value="P-loop containing nucleoside triphosphate hydrolases"/>
    <property type="match status" value="1"/>
</dbReference>
<dbReference type="GO" id="GO:0015421">
    <property type="term" value="F:ABC-type oligopeptide transporter activity"/>
    <property type="evidence" value="ECO:0007669"/>
    <property type="project" value="TreeGrafter"/>
</dbReference>